<evidence type="ECO:0000313" key="5">
    <source>
        <dbReference type="EMBL" id="NOU63845.1"/>
    </source>
</evidence>
<evidence type="ECO:0000256" key="2">
    <source>
        <dbReference type="ARBA" id="ARBA00023315"/>
    </source>
</evidence>
<evidence type="ECO:0000259" key="4">
    <source>
        <dbReference type="PROSITE" id="PS51186"/>
    </source>
</evidence>
<dbReference type="InterPro" id="IPR051531">
    <property type="entry name" value="N-acetyltransferase"/>
</dbReference>
<accession>A0ABX1X766</accession>
<comment type="caution">
    <text evidence="5">The sequence shown here is derived from an EMBL/GenBank/DDBJ whole genome shotgun (WGS) entry which is preliminary data.</text>
</comment>
<dbReference type="EMBL" id="WHNY01000026">
    <property type="protein sequence ID" value="NOU63845.1"/>
    <property type="molecule type" value="Genomic_DNA"/>
</dbReference>
<name>A0ABX1X766_9BACL</name>
<dbReference type="Gene3D" id="3.40.630.30">
    <property type="match status" value="1"/>
</dbReference>
<reference evidence="5 6" key="1">
    <citation type="submission" date="2019-10" db="EMBL/GenBank/DDBJ databases">
        <title>Description of Paenibacillus humi sp. nov.</title>
        <authorList>
            <person name="Carlier A."/>
            <person name="Qi S."/>
        </authorList>
    </citation>
    <scope>NUCLEOTIDE SEQUENCE [LARGE SCALE GENOMIC DNA]</scope>
    <source>
        <strain evidence="5 6">LMG 31461</strain>
    </source>
</reference>
<comment type="similarity">
    <text evidence="3">Belongs to the acetyltransferase family. RimJ subfamily.</text>
</comment>
<organism evidence="5 6">
    <name type="scientific">Paenibacillus plantarum</name>
    <dbReference type="NCBI Taxonomy" id="2654975"/>
    <lineage>
        <taxon>Bacteria</taxon>
        <taxon>Bacillati</taxon>
        <taxon>Bacillota</taxon>
        <taxon>Bacilli</taxon>
        <taxon>Bacillales</taxon>
        <taxon>Paenibacillaceae</taxon>
        <taxon>Paenibacillus</taxon>
    </lineage>
</organism>
<proteinExistence type="inferred from homology"/>
<evidence type="ECO:0000256" key="1">
    <source>
        <dbReference type="ARBA" id="ARBA00022679"/>
    </source>
</evidence>
<sequence>MNNKNGRVYIRILDVSDTDDMLNHMLRNRELFEGVSPKRCESVYTKEVQEKGIENGIKQREEDKRYAFGIFLTETDQLIGDISLFEVQRGPHQKCILGYSMDQAHNGKGYMTEAIQLIMKFAFEEIGLQRVEAGVMPRNVGSMRVLEKAGFRQEGLARKLLEINGVREDHVLFAMLAEDYLDRVKE</sequence>
<dbReference type="Proteomes" id="UP000653578">
    <property type="component" value="Unassembled WGS sequence"/>
</dbReference>
<gene>
    <name evidence="5" type="ORF">GC096_07385</name>
</gene>
<dbReference type="RefSeq" id="WP_171629595.1">
    <property type="nucleotide sequence ID" value="NZ_WHNY01000026.1"/>
</dbReference>
<feature type="domain" description="N-acetyltransferase" evidence="4">
    <location>
        <begin position="26"/>
        <end position="178"/>
    </location>
</feature>
<keyword evidence="6" id="KW-1185">Reference proteome</keyword>
<dbReference type="SUPFAM" id="SSF55729">
    <property type="entry name" value="Acyl-CoA N-acyltransferases (Nat)"/>
    <property type="match status" value="1"/>
</dbReference>
<dbReference type="PANTHER" id="PTHR43792">
    <property type="entry name" value="GNAT FAMILY, PUTATIVE (AFU_ORTHOLOGUE AFUA_3G00765)-RELATED-RELATED"/>
    <property type="match status" value="1"/>
</dbReference>
<protein>
    <submittedName>
        <fullName evidence="5">GNAT family N-acetyltransferase</fullName>
    </submittedName>
</protein>
<evidence type="ECO:0000256" key="3">
    <source>
        <dbReference type="ARBA" id="ARBA00038502"/>
    </source>
</evidence>
<dbReference type="PROSITE" id="PS51186">
    <property type="entry name" value="GNAT"/>
    <property type="match status" value="1"/>
</dbReference>
<dbReference type="PANTHER" id="PTHR43792:SF8">
    <property type="entry name" value="[RIBOSOMAL PROTEIN US5]-ALANINE N-ACETYLTRANSFERASE"/>
    <property type="match status" value="1"/>
</dbReference>
<keyword evidence="1" id="KW-0808">Transferase</keyword>
<dbReference type="InterPro" id="IPR016181">
    <property type="entry name" value="Acyl_CoA_acyltransferase"/>
</dbReference>
<evidence type="ECO:0000313" key="6">
    <source>
        <dbReference type="Proteomes" id="UP000653578"/>
    </source>
</evidence>
<keyword evidence="2" id="KW-0012">Acyltransferase</keyword>
<dbReference type="Pfam" id="PF13302">
    <property type="entry name" value="Acetyltransf_3"/>
    <property type="match status" value="1"/>
</dbReference>
<dbReference type="InterPro" id="IPR000182">
    <property type="entry name" value="GNAT_dom"/>
</dbReference>